<evidence type="ECO:0000313" key="2">
    <source>
        <dbReference type="EMBL" id="KAK7052637.1"/>
    </source>
</evidence>
<gene>
    <name evidence="2" type="ORF">R3P38DRAFT_3172944</name>
</gene>
<feature type="region of interest" description="Disordered" evidence="1">
    <location>
        <begin position="23"/>
        <end position="97"/>
    </location>
</feature>
<dbReference type="AlphaFoldDB" id="A0AAW0DN58"/>
<feature type="compositionally biased region" description="Low complexity" evidence="1">
    <location>
        <begin position="83"/>
        <end position="97"/>
    </location>
</feature>
<feature type="compositionally biased region" description="Basic residues" evidence="1">
    <location>
        <begin position="72"/>
        <end position="82"/>
    </location>
</feature>
<proteinExistence type="predicted"/>
<comment type="caution">
    <text evidence="2">The sequence shown here is derived from an EMBL/GenBank/DDBJ whole genome shotgun (WGS) entry which is preliminary data.</text>
</comment>
<feature type="compositionally biased region" description="Acidic residues" evidence="1">
    <location>
        <begin position="42"/>
        <end position="67"/>
    </location>
</feature>
<keyword evidence="3" id="KW-1185">Reference proteome</keyword>
<reference evidence="2 3" key="1">
    <citation type="journal article" date="2024" name="J Genomics">
        <title>Draft genome sequencing and assembly of Favolaschia claudopus CIRM-BRFM 2984 isolated from oak limbs.</title>
        <authorList>
            <person name="Navarro D."/>
            <person name="Drula E."/>
            <person name="Chaduli D."/>
            <person name="Cazenave R."/>
            <person name="Ahrendt S."/>
            <person name="Wang J."/>
            <person name="Lipzen A."/>
            <person name="Daum C."/>
            <person name="Barry K."/>
            <person name="Grigoriev I.V."/>
            <person name="Favel A."/>
            <person name="Rosso M.N."/>
            <person name="Martin F."/>
        </authorList>
    </citation>
    <scope>NUCLEOTIDE SEQUENCE [LARGE SCALE GENOMIC DNA]</scope>
    <source>
        <strain evidence="2 3">CIRM-BRFM 2984</strain>
    </source>
</reference>
<evidence type="ECO:0000256" key="1">
    <source>
        <dbReference type="SAM" id="MobiDB-lite"/>
    </source>
</evidence>
<name>A0AAW0DN58_9AGAR</name>
<dbReference type="EMBL" id="JAWWNJ010000007">
    <property type="protein sequence ID" value="KAK7052637.1"/>
    <property type="molecule type" value="Genomic_DNA"/>
</dbReference>
<accession>A0AAW0DN58</accession>
<sequence length="97" mass="10665">MQFSDLGFDNQPDEVSSAMLRVLERDGMDGTPKKKLFLGESADLDDEDDGDDEDSTEDSDNDEEGEEEKERSKSHRPKKKPRPSGADDANACAAAKT</sequence>
<organism evidence="2 3">
    <name type="scientific">Favolaschia claudopus</name>
    <dbReference type="NCBI Taxonomy" id="2862362"/>
    <lineage>
        <taxon>Eukaryota</taxon>
        <taxon>Fungi</taxon>
        <taxon>Dikarya</taxon>
        <taxon>Basidiomycota</taxon>
        <taxon>Agaricomycotina</taxon>
        <taxon>Agaricomycetes</taxon>
        <taxon>Agaricomycetidae</taxon>
        <taxon>Agaricales</taxon>
        <taxon>Marasmiineae</taxon>
        <taxon>Mycenaceae</taxon>
        <taxon>Favolaschia</taxon>
    </lineage>
</organism>
<evidence type="ECO:0000313" key="3">
    <source>
        <dbReference type="Proteomes" id="UP001362999"/>
    </source>
</evidence>
<dbReference type="Proteomes" id="UP001362999">
    <property type="component" value="Unassembled WGS sequence"/>
</dbReference>
<protein>
    <submittedName>
        <fullName evidence="2">Uncharacterized protein</fullName>
    </submittedName>
</protein>
<feature type="compositionally biased region" description="Basic and acidic residues" evidence="1">
    <location>
        <begin position="23"/>
        <end position="32"/>
    </location>
</feature>